<proteinExistence type="predicted"/>
<accession>A0A010TGW1</accession>
<dbReference type="HOGENOM" id="CLU_2522544_0_0_6"/>
<reference evidence="1 2" key="1">
    <citation type="journal article" date="2011" name="J. Bacteriol.">
        <title>Draft genome sequence of the polycyclic aromatic hydrocarbon-degrading, genetically engineered bioluminescent bioreporter Pseudomonas fluorescens HK44.</title>
        <authorList>
            <person name="Chauhan A."/>
            <person name="Layton A.C."/>
            <person name="Williams D.E."/>
            <person name="Smartt A.E."/>
            <person name="Ripp S."/>
            <person name="Karpinets T.V."/>
            <person name="Brown S.D."/>
            <person name="Sayler G.S."/>
        </authorList>
    </citation>
    <scope>NUCLEOTIDE SEQUENCE [LARGE SCALE GENOMIC DNA]</scope>
    <source>
        <strain evidence="1 2">HK44</strain>
    </source>
</reference>
<sequence>MCSSAEHLRMQRDERRLKSHGFLMMQPNPFVDEVGIEAVAQGDVCDGGAGLGALLDDLGFERFTVGTALRMHGKSA</sequence>
<comment type="caution">
    <text evidence="1">The sequence shown here is derived from an EMBL/GenBank/DDBJ whole genome shotgun (WGS) entry which is preliminary data.</text>
</comment>
<protein>
    <submittedName>
        <fullName evidence="1">Uncharacterized protein</fullName>
    </submittedName>
</protein>
<dbReference type="EMBL" id="AFOY02000004">
    <property type="protein sequence ID" value="EXF96302.1"/>
    <property type="molecule type" value="Genomic_DNA"/>
</dbReference>
<evidence type="ECO:0000313" key="1">
    <source>
        <dbReference type="EMBL" id="EXF96302.1"/>
    </source>
</evidence>
<name>A0A010TGW1_PSEFL</name>
<evidence type="ECO:0000313" key="2">
    <source>
        <dbReference type="Proteomes" id="UP000022611"/>
    </source>
</evidence>
<dbReference type="Proteomes" id="UP000022611">
    <property type="component" value="Unassembled WGS sequence"/>
</dbReference>
<dbReference type="AlphaFoldDB" id="A0A010TGW1"/>
<gene>
    <name evidence="1" type="ORF">HK44_020910</name>
</gene>
<organism evidence="1 2">
    <name type="scientific">Pseudomonas fluorescens HK44</name>
    <dbReference type="NCBI Taxonomy" id="1042209"/>
    <lineage>
        <taxon>Bacteria</taxon>
        <taxon>Pseudomonadati</taxon>
        <taxon>Pseudomonadota</taxon>
        <taxon>Gammaproteobacteria</taxon>
        <taxon>Pseudomonadales</taxon>
        <taxon>Pseudomonadaceae</taxon>
        <taxon>Pseudomonas</taxon>
    </lineage>
</organism>